<dbReference type="Proteomes" id="UP001151760">
    <property type="component" value="Unassembled WGS sequence"/>
</dbReference>
<evidence type="ECO:0000313" key="2">
    <source>
        <dbReference type="EMBL" id="GJT18949.1"/>
    </source>
</evidence>
<keyword evidence="3" id="KW-1185">Reference proteome</keyword>
<reference evidence="2" key="2">
    <citation type="submission" date="2022-01" db="EMBL/GenBank/DDBJ databases">
        <authorList>
            <person name="Yamashiro T."/>
            <person name="Shiraishi A."/>
            <person name="Satake H."/>
            <person name="Nakayama K."/>
        </authorList>
    </citation>
    <scope>NUCLEOTIDE SEQUENCE</scope>
</reference>
<protein>
    <submittedName>
        <fullName evidence="2">Uncharacterized protein</fullName>
    </submittedName>
</protein>
<evidence type="ECO:0000256" key="1">
    <source>
        <dbReference type="SAM" id="MobiDB-lite"/>
    </source>
</evidence>
<feature type="region of interest" description="Disordered" evidence="1">
    <location>
        <begin position="1"/>
        <end position="25"/>
    </location>
</feature>
<name>A0ABQ5BXI8_9ASTR</name>
<feature type="region of interest" description="Disordered" evidence="1">
    <location>
        <begin position="123"/>
        <end position="166"/>
    </location>
</feature>
<reference evidence="2" key="1">
    <citation type="journal article" date="2022" name="Int. J. Mol. Sci.">
        <title>Draft Genome of Tanacetum Coccineum: Genomic Comparison of Closely Related Tanacetum-Family Plants.</title>
        <authorList>
            <person name="Yamashiro T."/>
            <person name="Shiraishi A."/>
            <person name="Nakayama K."/>
            <person name="Satake H."/>
        </authorList>
    </citation>
    <scope>NUCLEOTIDE SEQUENCE</scope>
</reference>
<comment type="caution">
    <text evidence="2">The sequence shown here is derived from an EMBL/GenBank/DDBJ whole genome shotgun (WGS) entry which is preliminary data.</text>
</comment>
<evidence type="ECO:0000313" key="3">
    <source>
        <dbReference type="Proteomes" id="UP001151760"/>
    </source>
</evidence>
<accession>A0ABQ5BXI8</accession>
<feature type="compositionally biased region" description="Basic and acidic residues" evidence="1">
    <location>
        <begin position="148"/>
        <end position="166"/>
    </location>
</feature>
<organism evidence="2 3">
    <name type="scientific">Tanacetum coccineum</name>
    <dbReference type="NCBI Taxonomy" id="301880"/>
    <lineage>
        <taxon>Eukaryota</taxon>
        <taxon>Viridiplantae</taxon>
        <taxon>Streptophyta</taxon>
        <taxon>Embryophyta</taxon>
        <taxon>Tracheophyta</taxon>
        <taxon>Spermatophyta</taxon>
        <taxon>Magnoliopsida</taxon>
        <taxon>eudicotyledons</taxon>
        <taxon>Gunneridae</taxon>
        <taxon>Pentapetalae</taxon>
        <taxon>asterids</taxon>
        <taxon>campanulids</taxon>
        <taxon>Asterales</taxon>
        <taxon>Asteraceae</taxon>
        <taxon>Asteroideae</taxon>
        <taxon>Anthemideae</taxon>
        <taxon>Anthemidinae</taxon>
        <taxon>Tanacetum</taxon>
    </lineage>
</organism>
<dbReference type="EMBL" id="BQNB010013679">
    <property type="protein sequence ID" value="GJT18949.1"/>
    <property type="molecule type" value="Genomic_DNA"/>
</dbReference>
<sequence>MLSTRPHAATRSKGKEIAKAPSPPSNLEQEIFKNIYKHINNNFRSSSNPKYQNVDNSLTLDRITQDDRQTEKNVNQNQRAFAVTRNRDTVDEEPTYQELEAHYMYLAKIQKVIPAADEATRPVFNKEPLEQGDSNTTLDSSDMSNNKGEVDHDDVKFQEEHALLAS</sequence>
<feature type="compositionally biased region" description="Polar residues" evidence="1">
    <location>
        <begin position="132"/>
        <end position="147"/>
    </location>
</feature>
<proteinExistence type="predicted"/>
<gene>
    <name evidence="2" type="ORF">Tco_0877655</name>
</gene>